<dbReference type="PROSITE" id="PS51746">
    <property type="entry name" value="PPM_2"/>
    <property type="match status" value="1"/>
</dbReference>
<feature type="domain" description="PPM-type phosphatase" evidence="1">
    <location>
        <begin position="53"/>
        <end position="277"/>
    </location>
</feature>
<reference evidence="2" key="1">
    <citation type="submission" date="2021-10" db="EMBL/GenBank/DDBJ databases">
        <title>Tropical sea cucumber genome reveals ecological adaptation and Cuvierian tubules defense mechanism.</title>
        <authorList>
            <person name="Chen T."/>
        </authorList>
    </citation>
    <scope>NUCLEOTIDE SEQUENCE</scope>
    <source>
        <strain evidence="2">Nanhai2018</strain>
        <tissue evidence="2">Muscle</tissue>
    </source>
</reference>
<dbReference type="SUPFAM" id="SSF81606">
    <property type="entry name" value="PP2C-like"/>
    <property type="match status" value="1"/>
</dbReference>
<dbReference type="InterPro" id="IPR015655">
    <property type="entry name" value="PP2C"/>
</dbReference>
<dbReference type="AlphaFoldDB" id="A0A9Q1HE64"/>
<sequence length="277" mass="31592">MLDTQLHNPIQRMLPLMAIAGTMDTNNMNEEQYCIVSSPQKNQPKKRRTMGLRISSDSTMGGRKHQEDRILIAFDRKDDADYACLCVFDGHGGEQASVYARDHLWENIKKQTGFFSRDHDEVMKAIRQGFHFTQAEMWKVRPYWPKTASGYPSTAGTTVSMAIICGNDMYIAHVGDSRIAIGRQTKKGIEADVLTRDHKPSLPREMDRITKAGGKVQKKSGVDRVVWTRTKNDHQGPLRRSTTKYEIPFLAVSRSLGEKVIFYIDMQEMHIFATCMM</sequence>
<dbReference type="OrthoDB" id="10025511at2759"/>
<comment type="caution">
    <text evidence="2">The sequence shown here is derived from an EMBL/GenBank/DDBJ whole genome shotgun (WGS) entry which is preliminary data.</text>
</comment>
<protein>
    <submittedName>
        <fullName evidence="2">Protein phosphatase 1D</fullName>
    </submittedName>
</protein>
<dbReference type="Proteomes" id="UP001152320">
    <property type="component" value="Chromosome 4"/>
</dbReference>
<dbReference type="SMART" id="SM00332">
    <property type="entry name" value="PP2Cc"/>
    <property type="match status" value="1"/>
</dbReference>
<evidence type="ECO:0000259" key="1">
    <source>
        <dbReference type="PROSITE" id="PS51746"/>
    </source>
</evidence>
<dbReference type="Pfam" id="PF00481">
    <property type="entry name" value="PP2C"/>
    <property type="match status" value="1"/>
</dbReference>
<keyword evidence="3" id="KW-1185">Reference proteome</keyword>
<evidence type="ECO:0000313" key="2">
    <source>
        <dbReference type="EMBL" id="KAJ8042959.1"/>
    </source>
</evidence>
<dbReference type="CDD" id="cd00143">
    <property type="entry name" value="PP2Cc"/>
    <property type="match status" value="1"/>
</dbReference>
<dbReference type="InterPro" id="IPR036457">
    <property type="entry name" value="PPM-type-like_dom_sf"/>
</dbReference>
<dbReference type="InterPro" id="IPR001932">
    <property type="entry name" value="PPM-type_phosphatase-like_dom"/>
</dbReference>
<dbReference type="PANTHER" id="PTHR47992">
    <property type="entry name" value="PROTEIN PHOSPHATASE"/>
    <property type="match status" value="1"/>
</dbReference>
<gene>
    <name evidence="2" type="ORF">HOLleu_09857</name>
</gene>
<name>A0A9Q1HE64_HOLLE</name>
<dbReference type="Gene3D" id="3.60.40.10">
    <property type="entry name" value="PPM-type phosphatase domain"/>
    <property type="match status" value="1"/>
</dbReference>
<dbReference type="EMBL" id="JAIZAY010000004">
    <property type="protein sequence ID" value="KAJ8042959.1"/>
    <property type="molecule type" value="Genomic_DNA"/>
</dbReference>
<dbReference type="GO" id="GO:0004722">
    <property type="term" value="F:protein serine/threonine phosphatase activity"/>
    <property type="evidence" value="ECO:0007669"/>
    <property type="project" value="InterPro"/>
</dbReference>
<organism evidence="2 3">
    <name type="scientific">Holothuria leucospilota</name>
    <name type="common">Black long sea cucumber</name>
    <name type="synonym">Mertensiothuria leucospilota</name>
    <dbReference type="NCBI Taxonomy" id="206669"/>
    <lineage>
        <taxon>Eukaryota</taxon>
        <taxon>Metazoa</taxon>
        <taxon>Echinodermata</taxon>
        <taxon>Eleutherozoa</taxon>
        <taxon>Echinozoa</taxon>
        <taxon>Holothuroidea</taxon>
        <taxon>Aspidochirotacea</taxon>
        <taxon>Aspidochirotida</taxon>
        <taxon>Holothuriidae</taxon>
        <taxon>Holothuria</taxon>
    </lineage>
</organism>
<accession>A0A9Q1HE64</accession>
<evidence type="ECO:0000313" key="3">
    <source>
        <dbReference type="Proteomes" id="UP001152320"/>
    </source>
</evidence>
<proteinExistence type="predicted"/>